<dbReference type="AlphaFoldDB" id="A0A673IPQ3"/>
<dbReference type="Pfam" id="PF00868">
    <property type="entry name" value="Transglut_N"/>
    <property type="match status" value="1"/>
</dbReference>
<evidence type="ECO:0000256" key="1">
    <source>
        <dbReference type="ARBA" id="ARBA00005968"/>
    </source>
</evidence>
<feature type="domain" description="Transglutaminase N-terminal" evidence="2">
    <location>
        <begin position="8"/>
        <end position="58"/>
    </location>
</feature>
<dbReference type="InterPro" id="IPR013783">
    <property type="entry name" value="Ig-like_fold"/>
</dbReference>
<dbReference type="GO" id="GO:0007399">
    <property type="term" value="P:nervous system development"/>
    <property type="evidence" value="ECO:0007669"/>
    <property type="project" value="UniProtKB-ARBA"/>
</dbReference>
<dbReference type="SUPFAM" id="SSF81296">
    <property type="entry name" value="E set domains"/>
    <property type="match status" value="1"/>
</dbReference>
<organism evidence="3 4">
    <name type="scientific">Sinocyclocheilus rhinocerous</name>
    <dbReference type="NCBI Taxonomy" id="307959"/>
    <lineage>
        <taxon>Eukaryota</taxon>
        <taxon>Metazoa</taxon>
        <taxon>Chordata</taxon>
        <taxon>Craniata</taxon>
        <taxon>Vertebrata</taxon>
        <taxon>Euteleostomi</taxon>
        <taxon>Actinopterygii</taxon>
        <taxon>Neopterygii</taxon>
        <taxon>Teleostei</taxon>
        <taxon>Ostariophysi</taxon>
        <taxon>Cypriniformes</taxon>
        <taxon>Cyprinidae</taxon>
        <taxon>Cyprininae</taxon>
        <taxon>Sinocyclocheilus</taxon>
    </lineage>
</organism>
<proteinExistence type="inferred from homology"/>
<name>A0A673IPQ3_9TELE</name>
<dbReference type="InterPro" id="IPR001102">
    <property type="entry name" value="Transglutaminase_N"/>
</dbReference>
<dbReference type="Proteomes" id="UP000472270">
    <property type="component" value="Unassembled WGS sequence"/>
</dbReference>
<protein>
    <recommendedName>
        <fullName evidence="2">Transglutaminase N-terminal domain-containing protein</fullName>
    </recommendedName>
</protein>
<dbReference type="Ensembl" id="ENSSRHT00000044480.1">
    <property type="protein sequence ID" value="ENSSRHP00000043264.1"/>
    <property type="gene ID" value="ENSSRHG00000021891.1"/>
</dbReference>
<dbReference type="Gene3D" id="2.60.40.10">
    <property type="entry name" value="Immunoglobulins"/>
    <property type="match status" value="1"/>
</dbReference>
<comment type="similarity">
    <text evidence="1">Belongs to the transglutaminase superfamily. Transglutaminase family.</text>
</comment>
<keyword evidence="4" id="KW-1185">Reference proteome</keyword>
<evidence type="ECO:0000313" key="4">
    <source>
        <dbReference type="Proteomes" id="UP000472270"/>
    </source>
</evidence>
<reference evidence="3" key="2">
    <citation type="submission" date="2025-09" db="UniProtKB">
        <authorList>
            <consortium name="Ensembl"/>
        </authorList>
    </citation>
    <scope>IDENTIFICATION</scope>
</reference>
<sequence length="66" mass="7510">MVVSAVMKVDLQCVKNNTDHHTNEITVERLIIRRGQAFSLILSAERLDHNHIEITAETAVFYVNTC</sequence>
<dbReference type="InterPro" id="IPR014756">
    <property type="entry name" value="Ig_E-set"/>
</dbReference>
<evidence type="ECO:0000313" key="3">
    <source>
        <dbReference type="Ensembl" id="ENSSRHP00000043264.1"/>
    </source>
</evidence>
<reference evidence="3" key="1">
    <citation type="submission" date="2025-08" db="UniProtKB">
        <authorList>
            <consortium name="Ensembl"/>
        </authorList>
    </citation>
    <scope>IDENTIFICATION</scope>
</reference>
<evidence type="ECO:0000259" key="2">
    <source>
        <dbReference type="Pfam" id="PF00868"/>
    </source>
</evidence>
<accession>A0A673IPQ3</accession>